<dbReference type="InterPro" id="IPR013657">
    <property type="entry name" value="SCL35B1-4/HUT1"/>
</dbReference>
<feature type="transmembrane region" description="Helical" evidence="11">
    <location>
        <begin position="282"/>
        <end position="313"/>
    </location>
</feature>
<feature type="transmembrane region" description="Helical" evidence="11">
    <location>
        <begin position="95"/>
        <end position="112"/>
    </location>
</feature>
<keyword evidence="13" id="KW-1185">Reference proteome</keyword>
<dbReference type="GO" id="GO:0000139">
    <property type="term" value="C:Golgi membrane"/>
    <property type="evidence" value="ECO:0007669"/>
    <property type="project" value="TreeGrafter"/>
</dbReference>
<evidence type="ECO:0000256" key="2">
    <source>
        <dbReference type="ARBA" id="ARBA00010694"/>
    </source>
</evidence>
<dbReference type="GO" id="GO:0005460">
    <property type="term" value="F:UDP-glucose transmembrane transporter activity"/>
    <property type="evidence" value="ECO:0007669"/>
    <property type="project" value="TreeGrafter"/>
</dbReference>
<evidence type="ECO:0000256" key="9">
    <source>
        <dbReference type="ARBA" id="ARBA00041103"/>
    </source>
</evidence>
<comment type="similarity">
    <text evidence="2">Belongs to the nucleotide-sugar transporter family. SLC35B subfamily.</text>
</comment>
<evidence type="ECO:0000256" key="7">
    <source>
        <dbReference type="ARBA" id="ARBA00022989"/>
    </source>
</evidence>
<dbReference type="AlphaFoldDB" id="A0A0E9NFT8"/>
<keyword evidence="3" id="KW-0813">Transport</keyword>
<name>A0A0E9NFT8_SAICN</name>
<keyword evidence="4" id="KW-0762">Sugar transport</keyword>
<dbReference type="SUPFAM" id="SSF103481">
    <property type="entry name" value="Multidrug resistance efflux transporter EmrE"/>
    <property type="match status" value="1"/>
</dbReference>
<dbReference type="PANTHER" id="PTHR10778">
    <property type="entry name" value="SOLUTE CARRIER FAMILY 35 MEMBER B"/>
    <property type="match status" value="1"/>
</dbReference>
<reference evidence="12 13" key="3">
    <citation type="journal article" date="2015" name="Genome Announc.">
        <title>Draft Genome Sequence of the Archiascomycetous Yeast Saitoella complicata.</title>
        <authorList>
            <person name="Yamauchi K."/>
            <person name="Kondo S."/>
            <person name="Hamamoto M."/>
            <person name="Takahashi Y."/>
            <person name="Ogura Y."/>
            <person name="Hayashi T."/>
            <person name="Nishida H."/>
        </authorList>
    </citation>
    <scope>NUCLEOTIDE SEQUENCE [LARGE SCALE GENOMIC DNA]</scope>
    <source>
        <strain evidence="12 13">NRRL Y-17804</strain>
    </source>
</reference>
<evidence type="ECO:0000256" key="1">
    <source>
        <dbReference type="ARBA" id="ARBA00004477"/>
    </source>
</evidence>
<evidence type="ECO:0000256" key="3">
    <source>
        <dbReference type="ARBA" id="ARBA00022448"/>
    </source>
</evidence>
<feature type="transmembrane region" description="Helical" evidence="11">
    <location>
        <begin position="15"/>
        <end position="35"/>
    </location>
</feature>
<dbReference type="Proteomes" id="UP000033140">
    <property type="component" value="Unassembled WGS sequence"/>
</dbReference>
<comment type="subcellular location">
    <subcellularLocation>
        <location evidence="1">Endoplasmic reticulum membrane</location>
        <topology evidence="1">Multi-pass membrane protein</topology>
    </subcellularLocation>
</comment>
<proteinExistence type="inferred from homology"/>
<accession>A0A0E9NFT8</accession>
<evidence type="ECO:0000313" key="12">
    <source>
        <dbReference type="EMBL" id="GAO48275.1"/>
    </source>
</evidence>
<gene>
    <name evidence="12" type="ORF">G7K_2453-t1</name>
</gene>
<dbReference type="OrthoDB" id="1601at2759"/>
<evidence type="ECO:0000256" key="6">
    <source>
        <dbReference type="ARBA" id="ARBA00022824"/>
    </source>
</evidence>
<feature type="transmembrane region" description="Helical" evidence="11">
    <location>
        <begin position="333"/>
        <end position="352"/>
    </location>
</feature>
<feature type="region of interest" description="Disordered" evidence="10">
    <location>
        <begin position="361"/>
        <end position="456"/>
    </location>
</feature>
<keyword evidence="6" id="KW-0256">Endoplasmic reticulum</keyword>
<evidence type="ECO:0000256" key="10">
    <source>
        <dbReference type="SAM" id="MobiDB-lite"/>
    </source>
</evidence>
<sequence length="456" mass="49197">MGAIEKAERKETSSLLLLSICVLGIYGSFLTWGVLQERISTTPYPPDSAIFRSSLILNTAQSACAAFFAYLYLLLRPPPTSTWRVFASKKLTWNYALVALCSSLASPFGYASLKHIDYPTLILGKSCKLLPVMALHLTLYRRRFPLHKYLVVALVTSGVLAFTHFSPTRSAGKGASSSSTYGLGLLAVNLLLDGLTNSTQDHIFRENRGLTGAQMMCGMNTFSTLLTLTYLTLTHLTHPYLPLLTSHFPILTPYLSSSPGSPSPLEIGVDFIRSHPTIIKDLALFSLCGAIGQLFIFYTLSTFGSLVLVTVTLTRKMLTMLLSVVYFGHSLSTGQWGGVALVFGGVGLEAFVKKIEGRKSLSNTPGAKVEKPKTVFDDATPNGSGVSTPTNTTSSGSTSSGDENEGQVKKRSLRSRASLAPPETPGRTLRSGRTVPIVEGSQSPRKRSLRSASPLN</sequence>
<dbReference type="OMA" id="CGAIGQV"/>
<dbReference type="EMBL" id="BACD03000014">
    <property type="protein sequence ID" value="GAO48275.1"/>
    <property type="molecule type" value="Genomic_DNA"/>
</dbReference>
<dbReference type="GO" id="GO:0005789">
    <property type="term" value="C:endoplasmic reticulum membrane"/>
    <property type="evidence" value="ECO:0007669"/>
    <property type="project" value="UniProtKB-SubCell"/>
</dbReference>
<evidence type="ECO:0000256" key="11">
    <source>
        <dbReference type="SAM" id="Phobius"/>
    </source>
</evidence>
<dbReference type="STRING" id="698492.A0A0E9NFT8"/>
<comment type="caution">
    <text evidence="12">The sequence shown here is derived from an EMBL/GenBank/DDBJ whole genome shotgun (WGS) entry which is preliminary data.</text>
</comment>
<reference evidence="12 13" key="2">
    <citation type="journal article" date="2014" name="J. Gen. Appl. Microbiol.">
        <title>The early diverging ascomycetous budding yeast Saitoella complicata has three histone deacetylases belonging to the Clr6, Hos2, and Rpd3 lineages.</title>
        <authorList>
            <person name="Nishida H."/>
            <person name="Matsumoto T."/>
            <person name="Kondo S."/>
            <person name="Hamamoto M."/>
            <person name="Yoshikawa H."/>
        </authorList>
    </citation>
    <scope>NUCLEOTIDE SEQUENCE [LARGE SCALE GENOMIC DNA]</scope>
    <source>
        <strain evidence="12 13">NRRL Y-17804</strain>
    </source>
</reference>
<evidence type="ECO:0000256" key="5">
    <source>
        <dbReference type="ARBA" id="ARBA00022692"/>
    </source>
</evidence>
<feature type="transmembrane region" description="Helical" evidence="11">
    <location>
        <begin position="118"/>
        <end position="137"/>
    </location>
</feature>
<feature type="compositionally biased region" description="Low complexity" evidence="10">
    <location>
        <begin position="383"/>
        <end position="401"/>
    </location>
</feature>
<evidence type="ECO:0000256" key="8">
    <source>
        <dbReference type="ARBA" id="ARBA00023136"/>
    </source>
</evidence>
<feature type="transmembrane region" description="Helical" evidence="11">
    <location>
        <begin position="178"/>
        <end position="195"/>
    </location>
</feature>
<protein>
    <recommendedName>
        <fullName evidence="9">UDP-galactose transporter homolog 1</fullName>
    </recommendedName>
</protein>
<keyword evidence="8 11" id="KW-0472">Membrane</keyword>
<dbReference type="RefSeq" id="XP_019021902.1">
    <property type="nucleotide sequence ID" value="XM_019167960.1"/>
</dbReference>
<feature type="transmembrane region" description="Helical" evidence="11">
    <location>
        <begin position="149"/>
        <end position="166"/>
    </location>
</feature>
<evidence type="ECO:0000256" key="4">
    <source>
        <dbReference type="ARBA" id="ARBA00022597"/>
    </source>
</evidence>
<dbReference type="Pfam" id="PF08449">
    <property type="entry name" value="UAA"/>
    <property type="match status" value="1"/>
</dbReference>
<organism evidence="12 13">
    <name type="scientific">Saitoella complicata (strain BCRC 22490 / CBS 7301 / JCM 7358 / NBRC 10748 / NRRL Y-17804)</name>
    <dbReference type="NCBI Taxonomy" id="698492"/>
    <lineage>
        <taxon>Eukaryota</taxon>
        <taxon>Fungi</taxon>
        <taxon>Dikarya</taxon>
        <taxon>Ascomycota</taxon>
        <taxon>Taphrinomycotina</taxon>
        <taxon>Taphrinomycotina incertae sedis</taxon>
        <taxon>Saitoella</taxon>
    </lineage>
</organism>
<evidence type="ECO:0000313" key="13">
    <source>
        <dbReference type="Proteomes" id="UP000033140"/>
    </source>
</evidence>
<dbReference type="PANTHER" id="PTHR10778:SF10">
    <property type="entry name" value="SOLUTE CARRIER FAMILY 35 MEMBER B1"/>
    <property type="match status" value="1"/>
</dbReference>
<dbReference type="InterPro" id="IPR037185">
    <property type="entry name" value="EmrE-like"/>
</dbReference>
<keyword evidence="5 11" id="KW-0812">Transmembrane</keyword>
<feature type="transmembrane region" description="Helical" evidence="11">
    <location>
        <begin position="55"/>
        <end position="75"/>
    </location>
</feature>
<dbReference type="GO" id="GO:0005459">
    <property type="term" value="F:UDP-galactose transmembrane transporter activity"/>
    <property type="evidence" value="ECO:0007669"/>
    <property type="project" value="TreeGrafter"/>
</dbReference>
<keyword evidence="7 11" id="KW-1133">Transmembrane helix</keyword>
<reference evidence="12 13" key="1">
    <citation type="journal article" date="2011" name="J. Gen. Appl. Microbiol.">
        <title>Draft genome sequencing of the enigmatic yeast Saitoella complicata.</title>
        <authorList>
            <person name="Nishida H."/>
            <person name="Hamamoto M."/>
            <person name="Sugiyama J."/>
        </authorList>
    </citation>
    <scope>NUCLEOTIDE SEQUENCE [LARGE SCALE GENOMIC DNA]</scope>
    <source>
        <strain evidence="12 13">NRRL Y-17804</strain>
    </source>
</reference>